<feature type="non-terminal residue" evidence="1">
    <location>
        <position position="1"/>
    </location>
</feature>
<name>X0VXL6_9ZZZZ</name>
<evidence type="ECO:0000313" key="1">
    <source>
        <dbReference type="EMBL" id="GAG05241.1"/>
    </source>
</evidence>
<accession>X0VXL6</accession>
<dbReference type="AlphaFoldDB" id="X0VXL6"/>
<protein>
    <submittedName>
        <fullName evidence="1">Uncharacterized protein</fullName>
    </submittedName>
</protein>
<gene>
    <name evidence="1" type="ORF">S01H1_46103</name>
</gene>
<organism evidence="1">
    <name type="scientific">marine sediment metagenome</name>
    <dbReference type="NCBI Taxonomy" id="412755"/>
    <lineage>
        <taxon>unclassified sequences</taxon>
        <taxon>metagenomes</taxon>
        <taxon>ecological metagenomes</taxon>
    </lineage>
</organism>
<sequence>PYLALEGGVSENIFDQYAAESIMGLKYFELITY</sequence>
<dbReference type="EMBL" id="BARS01029501">
    <property type="protein sequence ID" value="GAG05241.1"/>
    <property type="molecule type" value="Genomic_DNA"/>
</dbReference>
<reference evidence="1" key="1">
    <citation type="journal article" date="2014" name="Front. Microbiol.">
        <title>High frequency of phylogenetically diverse reductive dehalogenase-homologous genes in deep subseafloor sedimentary metagenomes.</title>
        <authorList>
            <person name="Kawai M."/>
            <person name="Futagami T."/>
            <person name="Toyoda A."/>
            <person name="Takaki Y."/>
            <person name="Nishi S."/>
            <person name="Hori S."/>
            <person name="Arai W."/>
            <person name="Tsubouchi T."/>
            <person name="Morono Y."/>
            <person name="Uchiyama I."/>
            <person name="Ito T."/>
            <person name="Fujiyama A."/>
            <person name="Inagaki F."/>
            <person name="Takami H."/>
        </authorList>
    </citation>
    <scope>NUCLEOTIDE SEQUENCE</scope>
    <source>
        <strain evidence="1">Expedition CK06-06</strain>
    </source>
</reference>
<proteinExistence type="predicted"/>
<comment type="caution">
    <text evidence="1">The sequence shown here is derived from an EMBL/GenBank/DDBJ whole genome shotgun (WGS) entry which is preliminary data.</text>
</comment>